<keyword evidence="1" id="KW-0472">Membrane</keyword>
<accession>A0A814DA31</accession>
<proteinExistence type="predicted"/>
<dbReference type="EMBL" id="CAJNOI010000053">
    <property type="protein sequence ID" value="CAF0952899.1"/>
    <property type="molecule type" value="Genomic_DNA"/>
</dbReference>
<evidence type="ECO:0000313" key="5">
    <source>
        <dbReference type="Proteomes" id="UP000663832"/>
    </source>
</evidence>
<evidence type="ECO:0000256" key="1">
    <source>
        <dbReference type="SAM" id="Phobius"/>
    </source>
</evidence>
<protein>
    <submittedName>
        <fullName evidence="2">Uncharacterized protein</fullName>
    </submittedName>
</protein>
<dbReference type="EMBL" id="CAJNOM010000445">
    <property type="protein sequence ID" value="CAF1442506.1"/>
    <property type="molecule type" value="Genomic_DNA"/>
</dbReference>
<feature type="transmembrane region" description="Helical" evidence="1">
    <location>
        <begin position="66"/>
        <end position="89"/>
    </location>
</feature>
<gene>
    <name evidence="2" type="ORF">BJG266_LOCUS13317</name>
    <name evidence="3" type="ORF">QVE165_LOCUS39650</name>
    <name evidence="4" type="ORF">QVE165_LOCUS39729</name>
</gene>
<dbReference type="AlphaFoldDB" id="A0A814DA31"/>
<evidence type="ECO:0000313" key="2">
    <source>
        <dbReference type="EMBL" id="CAF0952899.1"/>
    </source>
</evidence>
<comment type="caution">
    <text evidence="2">The sequence shown here is derived from an EMBL/GenBank/DDBJ whole genome shotgun (WGS) entry which is preliminary data.</text>
</comment>
<name>A0A814DA31_9BILA</name>
<evidence type="ECO:0000313" key="6">
    <source>
        <dbReference type="Proteomes" id="UP000663877"/>
    </source>
</evidence>
<dbReference type="Proteomes" id="UP000663877">
    <property type="component" value="Unassembled WGS sequence"/>
</dbReference>
<dbReference type="EMBL" id="CAJNOM010000443">
    <property type="protein sequence ID" value="CAF1441444.1"/>
    <property type="molecule type" value="Genomic_DNA"/>
</dbReference>
<organism evidence="2 6">
    <name type="scientific">Adineta steineri</name>
    <dbReference type="NCBI Taxonomy" id="433720"/>
    <lineage>
        <taxon>Eukaryota</taxon>
        <taxon>Metazoa</taxon>
        <taxon>Spiralia</taxon>
        <taxon>Gnathifera</taxon>
        <taxon>Rotifera</taxon>
        <taxon>Eurotatoria</taxon>
        <taxon>Bdelloidea</taxon>
        <taxon>Adinetida</taxon>
        <taxon>Adinetidae</taxon>
        <taxon>Adineta</taxon>
    </lineage>
</organism>
<keyword evidence="5" id="KW-1185">Reference proteome</keyword>
<dbReference type="OrthoDB" id="10040242at2759"/>
<keyword evidence="1" id="KW-0812">Transmembrane</keyword>
<sequence>MMNTIEEHSSSFYPQSSVNIDSEIDENDLKSKSFDNPDWTIQRETSITIDKTINDFPKCFSRKIQILIGIIIFIGIILLIIIPLMILTIKSH</sequence>
<reference evidence="2" key="1">
    <citation type="submission" date="2021-02" db="EMBL/GenBank/DDBJ databases">
        <authorList>
            <person name="Nowell W R."/>
        </authorList>
    </citation>
    <scope>NUCLEOTIDE SEQUENCE</scope>
</reference>
<evidence type="ECO:0000313" key="3">
    <source>
        <dbReference type="EMBL" id="CAF1441444.1"/>
    </source>
</evidence>
<evidence type="ECO:0000313" key="4">
    <source>
        <dbReference type="EMBL" id="CAF1442506.1"/>
    </source>
</evidence>
<dbReference type="Proteomes" id="UP000663832">
    <property type="component" value="Unassembled WGS sequence"/>
</dbReference>
<keyword evidence="1" id="KW-1133">Transmembrane helix</keyword>